<evidence type="ECO:0000313" key="2">
    <source>
        <dbReference type="EMBL" id="MFC5475896.1"/>
    </source>
</evidence>
<dbReference type="Proteomes" id="UP001596045">
    <property type="component" value="Unassembled WGS sequence"/>
</dbReference>
<dbReference type="Gene3D" id="3.40.50.360">
    <property type="match status" value="1"/>
</dbReference>
<proteinExistence type="predicted"/>
<dbReference type="PANTHER" id="PTHR30543:SF21">
    <property type="entry name" value="NAD(P)H-DEPENDENT FMN REDUCTASE LOT6"/>
    <property type="match status" value="1"/>
</dbReference>
<gene>
    <name evidence="2" type="ORF">ACFPM8_18195</name>
</gene>
<organism evidence="2 3">
    <name type="scientific">Paraherbaspirillum soli</name>
    <dbReference type="NCBI Taxonomy" id="631222"/>
    <lineage>
        <taxon>Bacteria</taxon>
        <taxon>Pseudomonadati</taxon>
        <taxon>Pseudomonadota</taxon>
        <taxon>Betaproteobacteria</taxon>
        <taxon>Burkholderiales</taxon>
        <taxon>Oxalobacteraceae</taxon>
        <taxon>Paraherbaspirillum</taxon>
    </lineage>
</organism>
<evidence type="ECO:0000259" key="1">
    <source>
        <dbReference type="Pfam" id="PF03358"/>
    </source>
</evidence>
<dbReference type="InterPro" id="IPR005025">
    <property type="entry name" value="FMN_Rdtase-like_dom"/>
</dbReference>
<accession>A0ABW0MG40</accession>
<dbReference type="SUPFAM" id="SSF52218">
    <property type="entry name" value="Flavoproteins"/>
    <property type="match status" value="1"/>
</dbReference>
<dbReference type="InterPro" id="IPR050712">
    <property type="entry name" value="NAD(P)H-dep_reductase"/>
</dbReference>
<comment type="caution">
    <text evidence="2">The sequence shown here is derived from an EMBL/GenBank/DDBJ whole genome shotgun (WGS) entry which is preliminary data.</text>
</comment>
<feature type="domain" description="NADPH-dependent FMN reductase-like" evidence="1">
    <location>
        <begin position="2"/>
        <end position="140"/>
    </location>
</feature>
<dbReference type="EC" id="1.-.-.-" evidence="2"/>
<protein>
    <submittedName>
        <fullName evidence="2">NADPH-dependent FMN reductase</fullName>
        <ecNumber evidence="2">1.-.-.-</ecNumber>
    </submittedName>
</protein>
<dbReference type="PANTHER" id="PTHR30543">
    <property type="entry name" value="CHROMATE REDUCTASE"/>
    <property type="match status" value="1"/>
</dbReference>
<evidence type="ECO:0000313" key="3">
    <source>
        <dbReference type="Proteomes" id="UP001596045"/>
    </source>
</evidence>
<keyword evidence="2" id="KW-0560">Oxidoreductase</keyword>
<sequence>MIKLLAISGSLRQASANTALLRAAIGIAPRGAEITLYEGVGQLPQFNPDIEHAAPPIVEDLRNRLIACDGVIIASPEYAHGVPGAFKNALDWVVGSVDLAGKPVALLNASGRATHAQAALAEIIMTMGWLIVNEASLVIPVAGKELDAAAILADPALTGQLHEAVGALLHAIEIGPPV</sequence>
<dbReference type="Pfam" id="PF03358">
    <property type="entry name" value="FMN_red"/>
    <property type="match status" value="1"/>
</dbReference>
<dbReference type="GO" id="GO:0016491">
    <property type="term" value="F:oxidoreductase activity"/>
    <property type="evidence" value="ECO:0007669"/>
    <property type="project" value="UniProtKB-KW"/>
</dbReference>
<dbReference type="RefSeq" id="WP_378999612.1">
    <property type="nucleotide sequence ID" value="NZ_JBHSMT010000029.1"/>
</dbReference>
<dbReference type="InterPro" id="IPR029039">
    <property type="entry name" value="Flavoprotein-like_sf"/>
</dbReference>
<dbReference type="EMBL" id="JBHSMT010000029">
    <property type="protein sequence ID" value="MFC5475896.1"/>
    <property type="molecule type" value="Genomic_DNA"/>
</dbReference>
<reference evidence="3" key="1">
    <citation type="journal article" date="2019" name="Int. J. Syst. Evol. Microbiol.">
        <title>The Global Catalogue of Microorganisms (GCM) 10K type strain sequencing project: providing services to taxonomists for standard genome sequencing and annotation.</title>
        <authorList>
            <consortium name="The Broad Institute Genomics Platform"/>
            <consortium name="The Broad Institute Genome Sequencing Center for Infectious Disease"/>
            <person name="Wu L."/>
            <person name="Ma J."/>
        </authorList>
    </citation>
    <scope>NUCLEOTIDE SEQUENCE [LARGE SCALE GENOMIC DNA]</scope>
    <source>
        <strain evidence="3">JCM 17066</strain>
    </source>
</reference>
<keyword evidence="3" id="KW-1185">Reference proteome</keyword>
<name>A0ABW0MG40_9BURK</name>